<accession>A0A3R7MGV3</accession>
<feature type="region of interest" description="Disordered" evidence="1">
    <location>
        <begin position="149"/>
        <end position="178"/>
    </location>
</feature>
<dbReference type="OrthoDB" id="250427at2759"/>
<evidence type="ECO:0000313" key="3">
    <source>
        <dbReference type="Proteomes" id="UP000284403"/>
    </source>
</evidence>
<reference evidence="2 3" key="1">
    <citation type="journal article" date="2018" name="BMC Genomics">
        <title>Genomic comparison of Trypanosoma conorhini and Trypanosoma rangeli to Trypanosoma cruzi strains of high and low virulence.</title>
        <authorList>
            <person name="Bradwell K.R."/>
            <person name="Koparde V.N."/>
            <person name="Matveyev A.V."/>
            <person name="Serrano M.G."/>
            <person name="Alves J.M."/>
            <person name="Parikh H."/>
            <person name="Huang B."/>
            <person name="Lee V."/>
            <person name="Espinosa-Alvarez O."/>
            <person name="Ortiz P.A."/>
            <person name="Costa-Martins A.G."/>
            <person name="Teixeira M.M."/>
            <person name="Buck G.A."/>
        </authorList>
    </citation>
    <scope>NUCLEOTIDE SEQUENCE [LARGE SCALE GENOMIC DNA]</scope>
    <source>
        <strain evidence="2 3">025E</strain>
    </source>
</reference>
<organism evidence="2 3">
    <name type="scientific">Trypanosoma conorhini</name>
    <dbReference type="NCBI Taxonomy" id="83891"/>
    <lineage>
        <taxon>Eukaryota</taxon>
        <taxon>Discoba</taxon>
        <taxon>Euglenozoa</taxon>
        <taxon>Kinetoplastea</taxon>
        <taxon>Metakinetoplastina</taxon>
        <taxon>Trypanosomatida</taxon>
        <taxon>Trypanosomatidae</taxon>
        <taxon>Trypanosoma</taxon>
    </lineage>
</organism>
<name>A0A3R7MGV3_9TRYP</name>
<feature type="region of interest" description="Disordered" evidence="1">
    <location>
        <begin position="1"/>
        <end position="32"/>
    </location>
</feature>
<dbReference type="EMBL" id="MKKU01000780">
    <property type="protein sequence ID" value="RNF02285.1"/>
    <property type="molecule type" value="Genomic_DNA"/>
</dbReference>
<evidence type="ECO:0000256" key="1">
    <source>
        <dbReference type="SAM" id="MobiDB-lite"/>
    </source>
</evidence>
<keyword evidence="3" id="KW-1185">Reference proteome</keyword>
<dbReference type="GeneID" id="40322035"/>
<dbReference type="Proteomes" id="UP000284403">
    <property type="component" value="Unassembled WGS sequence"/>
</dbReference>
<proteinExistence type="predicted"/>
<dbReference type="RefSeq" id="XP_029224623.1">
    <property type="nucleotide sequence ID" value="XM_029375273.1"/>
</dbReference>
<comment type="caution">
    <text evidence="2">The sequence shown here is derived from an EMBL/GenBank/DDBJ whole genome shotgun (WGS) entry which is preliminary data.</text>
</comment>
<sequence>MAHTPRGLGLTAAARVDRSHSSSLASDARDEAVAAEEEEGLWHCNEHRPEEAGLTARVSRCSMHAVVKGLAQSFWEGRETCVEVSRAEPLHPQRASLESSVQLSEERPSCGSSPCFFSPNAEQKETVPSIKNCVLLGCSLPALAPTELPQGASGNGFHEVGSSSPPAPNEPSPTETAGDGAAITGLFACFCEAVMERTPGWKLFVSFVEREGGRWLDLSYQMPGPTSLPLHLRRYAVREITALPRASFHCITSVREVIDFSLKVMRNRPPRKSAVQKTGGLLIQVLGVADDAEFHGEGETPVAPLGVRSIKFTQPAASSALAEVWGLHVFGSVPSRVAERRELVAGSAGAGAQGRRLLRAIGCEGPISVVVRHLSDAATLPSFCNPKKTFAKGVVGHAGVGQHPLRPSLHQEWRGRQRMGDAENCETPSKEVKLNVEAVPGASAKKTSAPSEAAIVCSSCDNFSMAALARHTLRCLQLQRNMNDCPASSPRAAMSPSCSKPDFFAPVCKNSPLAPIRTKHDCDARTAVPAKAPSRDDGMESLIKALERRWKSGVHRCPNRRKPLLPIFYGLKKPYWQRESLMSLELEERSLIELEEKRRRRLSEAKIGQILCDPHHGARSPPITSVVRRAKTREKSFLFLSPFP</sequence>
<protein>
    <submittedName>
        <fullName evidence="2">Uncharacterized protein</fullName>
    </submittedName>
</protein>
<evidence type="ECO:0000313" key="2">
    <source>
        <dbReference type="EMBL" id="RNF02285.1"/>
    </source>
</evidence>
<gene>
    <name evidence="2" type="ORF">Tco025E_08424</name>
</gene>
<dbReference type="AlphaFoldDB" id="A0A3R7MGV3"/>